<dbReference type="InterPro" id="IPR011042">
    <property type="entry name" value="6-blade_b-propeller_TolB-like"/>
</dbReference>
<dbReference type="GO" id="GO:0012505">
    <property type="term" value="C:endomembrane system"/>
    <property type="evidence" value="ECO:0007669"/>
    <property type="project" value="TreeGrafter"/>
</dbReference>
<feature type="domain" description="Strictosidine synthase conserved region" evidence="4">
    <location>
        <begin position="115"/>
        <end position="190"/>
    </location>
</feature>
<dbReference type="PANTHER" id="PTHR10426">
    <property type="entry name" value="STRICTOSIDINE SYNTHASE-RELATED"/>
    <property type="match status" value="1"/>
</dbReference>
<accession>A0A077Z2V3</accession>
<keyword evidence="6" id="KW-1185">Reference proteome</keyword>
<protein>
    <submittedName>
        <fullName evidence="5">Adipocyte plasma membrane associated protein</fullName>
    </submittedName>
</protein>
<evidence type="ECO:0000256" key="2">
    <source>
        <dbReference type="ARBA" id="ARBA00022553"/>
    </source>
</evidence>
<dbReference type="Pfam" id="PF03088">
    <property type="entry name" value="Str_synth"/>
    <property type="match status" value="1"/>
</dbReference>
<keyword evidence="2" id="KW-0597">Phosphoprotein</keyword>
<comment type="similarity">
    <text evidence="1">Belongs to the strictosidine synthase family.</text>
</comment>
<evidence type="ECO:0000313" key="6">
    <source>
        <dbReference type="Proteomes" id="UP000030665"/>
    </source>
</evidence>
<reference evidence="5" key="1">
    <citation type="submission" date="2014-01" db="EMBL/GenBank/DDBJ databases">
        <authorList>
            <person name="Aslett M."/>
        </authorList>
    </citation>
    <scope>NUCLEOTIDE SEQUENCE</scope>
</reference>
<name>A0A077Z2V3_TRITR</name>
<proteinExistence type="inferred from homology"/>
<dbReference type="SUPFAM" id="SSF63829">
    <property type="entry name" value="Calcium-dependent phosphotriesterase"/>
    <property type="match status" value="1"/>
</dbReference>
<dbReference type="Proteomes" id="UP000030665">
    <property type="component" value="Unassembled WGS sequence"/>
</dbReference>
<dbReference type="EMBL" id="HG805883">
    <property type="protein sequence ID" value="CDW54164.1"/>
    <property type="molecule type" value="Genomic_DNA"/>
</dbReference>
<keyword evidence="3" id="KW-0325">Glycoprotein</keyword>
<dbReference type="Gene3D" id="2.120.10.30">
    <property type="entry name" value="TolB, C-terminal domain"/>
    <property type="match status" value="1"/>
</dbReference>
<evidence type="ECO:0000259" key="4">
    <source>
        <dbReference type="Pfam" id="PF03088"/>
    </source>
</evidence>
<dbReference type="InterPro" id="IPR018119">
    <property type="entry name" value="Strictosidine_synth_cons-reg"/>
</dbReference>
<dbReference type="AlphaFoldDB" id="A0A077Z2V3"/>
<sequence length="317" mass="35982">MEKCKTMLKDKLTGPESIVIQEGTGLSFIIRLGGKLCGRNLSTPALTNQIIFFIDETMERSKCGRPLGMRSLAERRILVADAYLGIYDVDFNTNTVKQLVSGGTEVDGKPIRFINDLDIVEDTIFFTHSSTRWDLFDLSYLRYRRLMAYDMETDNLTVVLDNLHFPNGVQASRDEDELFVAETGMARILRVRLPLKSKPKGVIFLKNLHCLPDNIRLSMDANLWVACAAVRTQSMLDWITLKNLLQFIPRPLLVALMNMSYRYGLALLFDEQGRRLKALHDPDGKVVTEISEVADNGTHLFFGSFRSKGLKYMQISS</sequence>
<gene>
    <name evidence="5" type="ORF">TTRE_0000243401</name>
</gene>
<dbReference type="OrthoDB" id="5307922at2759"/>
<dbReference type="PANTHER" id="PTHR10426:SF88">
    <property type="entry name" value="ADIPOCYTE PLASMA MEMBRANE-ASSOCIATED PROTEIN HEMOMUCIN-RELATED"/>
    <property type="match status" value="1"/>
</dbReference>
<organism evidence="5 6">
    <name type="scientific">Trichuris trichiura</name>
    <name type="common">Whipworm</name>
    <name type="synonym">Trichocephalus trichiurus</name>
    <dbReference type="NCBI Taxonomy" id="36087"/>
    <lineage>
        <taxon>Eukaryota</taxon>
        <taxon>Metazoa</taxon>
        <taxon>Ecdysozoa</taxon>
        <taxon>Nematoda</taxon>
        <taxon>Enoplea</taxon>
        <taxon>Dorylaimia</taxon>
        <taxon>Trichinellida</taxon>
        <taxon>Trichuridae</taxon>
        <taxon>Trichuris</taxon>
    </lineage>
</organism>
<evidence type="ECO:0000256" key="3">
    <source>
        <dbReference type="ARBA" id="ARBA00023180"/>
    </source>
</evidence>
<evidence type="ECO:0000313" key="5">
    <source>
        <dbReference type="EMBL" id="CDW54164.1"/>
    </source>
</evidence>
<reference evidence="5" key="2">
    <citation type="submission" date="2014-03" db="EMBL/GenBank/DDBJ databases">
        <title>The whipworm genome and dual-species transcriptomics of an intimate host-pathogen interaction.</title>
        <authorList>
            <person name="Foth B.J."/>
            <person name="Tsai I.J."/>
            <person name="Reid A.J."/>
            <person name="Bancroft A.J."/>
            <person name="Nichol S."/>
            <person name="Tracey A."/>
            <person name="Holroyd N."/>
            <person name="Cotton J.A."/>
            <person name="Stanley E.J."/>
            <person name="Zarowiecki M."/>
            <person name="Liu J.Z."/>
            <person name="Huckvale T."/>
            <person name="Cooper P.J."/>
            <person name="Grencis R.K."/>
            <person name="Berriman M."/>
        </authorList>
    </citation>
    <scope>NUCLEOTIDE SEQUENCE [LARGE SCALE GENOMIC DNA]</scope>
</reference>
<dbReference type="STRING" id="36087.A0A077Z2V3"/>
<evidence type="ECO:0000256" key="1">
    <source>
        <dbReference type="ARBA" id="ARBA00009191"/>
    </source>
</evidence>
<dbReference type="GO" id="GO:0016787">
    <property type="term" value="F:hydrolase activity"/>
    <property type="evidence" value="ECO:0007669"/>
    <property type="project" value="TreeGrafter"/>
</dbReference>